<evidence type="ECO:0000313" key="2">
    <source>
        <dbReference type="Proteomes" id="UP000315289"/>
    </source>
</evidence>
<comment type="caution">
    <text evidence="1">The sequence shown here is derived from an EMBL/GenBank/DDBJ whole genome shotgun (WGS) entry which is preliminary data.</text>
</comment>
<reference evidence="1 2" key="1">
    <citation type="journal article" date="2019" name="Front. Microbiol.">
        <title>Ammonia Oxidation by the Arctic Terrestrial Thaumarchaeote Candidatus Nitrosocosmicus arcticus Is Stimulated by Increasing Temperatures.</title>
        <authorList>
            <person name="Alves R.J.E."/>
            <person name="Kerou M."/>
            <person name="Zappe A."/>
            <person name="Bittner R."/>
            <person name="Abby S.S."/>
            <person name="Schmidt H.A."/>
            <person name="Pfeifer K."/>
            <person name="Schleper C."/>
        </authorList>
    </citation>
    <scope>NUCLEOTIDE SEQUENCE [LARGE SCALE GENOMIC DNA]</scope>
    <source>
        <strain evidence="1 2">Kfb</strain>
    </source>
</reference>
<accession>A0A557ST00</accession>
<sequence length="67" mass="8095">MLYWCICNYITWKKNSTQYSDSSGDDNQILNNNSNLIYRKKETKHKNVSLVWTYMVIKITQLCKFCY</sequence>
<dbReference type="AlphaFoldDB" id="A0A557ST00"/>
<evidence type="ECO:0000313" key="1">
    <source>
        <dbReference type="EMBL" id="TVP39722.1"/>
    </source>
</evidence>
<name>A0A557ST00_9ARCH</name>
<keyword evidence="2" id="KW-1185">Reference proteome</keyword>
<gene>
    <name evidence="1" type="ORF">NARC_130061</name>
</gene>
<dbReference type="Proteomes" id="UP000315289">
    <property type="component" value="Unassembled WGS sequence"/>
</dbReference>
<proteinExistence type="predicted"/>
<dbReference type="EMBL" id="VOAH01000013">
    <property type="protein sequence ID" value="TVP39722.1"/>
    <property type="molecule type" value="Genomic_DNA"/>
</dbReference>
<organism evidence="1 2">
    <name type="scientific">Candidatus Nitrosocosmicus arcticus</name>
    <dbReference type="NCBI Taxonomy" id="2035267"/>
    <lineage>
        <taxon>Archaea</taxon>
        <taxon>Nitrososphaerota</taxon>
        <taxon>Nitrososphaeria</taxon>
        <taxon>Nitrososphaerales</taxon>
        <taxon>Nitrososphaeraceae</taxon>
        <taxon>Candidatus Nitrosocosmicus</taxon>
    </lineage>
</organism>
<protein>
    <submittedName>
        <fullName evidence="1">Uncharacterized protein</fullName>
    </submittedName>
</protein>